<evidence type="ECO:0000256" key="1">
    <source>
        <dbReference type="ARBA" id="ARBA00004141"/>
    </source>
</evidence>
<dbReference type="EMBL" id="KB203251">
    <property type="protein sequence ID" value="ESO85753.1"/>
    <property type="molecule type" value="Genomic_DNA"/>
</dbReference>
<dbReference type="KEGG" id="lgi:LOTGIDRAFT_204590"/>
<keyword evidence="7" id="KW-1185">Reference proteome</keyword>
<evidence type="ECO:0000256" key="4">
    <source>
        <dbReference type="ARBA" id="ARBA00023136"/>
    </source>
</evidence>
<keyword evidence="3 5" id="KW-1133">Transmembrane helix</keyword>
<gene>
    <name evidence="6" type="ORF">LOTGIDRAFT_204590</name>
</gene>
<evidence type="ECO:0000256" key="5">
    <source>
        <dbReference type="SAM" id="Phobius"/>
    </source>
</evidence>
<name>V3Z4X5_LOTGI</name>
<feature type="transmembrane region" description="Helical" evidence="5">
    <location>
        <begin position="54"/>
        <end position="74"/>
    </location>
</feature>
<sequence>MNQQQRGRLQVVRSSLPYQILLYLNGWYFGFFLLAEVLIFIFKAETLPFASNTLAAEVILVFLLAALEGLRLFFGRKGNLTEQTVGVIISVLLSIPAILGAIFILLWQTYVLRLDVILAAIQLAFIALELVFGVISIISFARASPY</sequence>
<feature type="transmembrane region" description="Helical" evidence="5">
    <location>
        <begin position="86"/>
        <end position="110"/>
    </location>
</feature>
<dbReference type="GeneID" id="20245731"/>
<dbReference type="OrthoDB" id="262535at2759"/>
<dbReference type="InterPro" id="IPR019184">
    <property type="entry name" value="Uncharacterised_TM-17"/>
</dbReference>
<evidence type="ECO:0000313" key="7">
    <source>
        <dbReference type="Proteomes" id="UP000030746"/>
    </source>
</evidence>
<accession>V3Z4X5</accession>
<dbReference type="Proteomes" id="UP000030746">
    <property type="component" value="Unassembled WGS sequence"/>
</dbReference>
<evidence type="ECO:0008006" key="8">
    <source>
        <dbReference type="Google" id="ProtNLM"/>
    </source>
</evidence>
<dbReference type="PANTHER" id="PTHR13531">
    <property type="entry name" value="GEO07735P1-RELATED-RELATED"/>
    <property type="match status" value="1"/>
</dbReference>
<dbReference type="STRING" id="225164.V3Z4X5"/>
<dbReference type="GO" id="GO:1905515">
    <property type="term" value="P:non-motile cilium assembly"/>
    <property type="evidence" value="ECO:0007669"/>
    <property type="project" value="TreeGrafter"/>
</dbReference>
<dbReference type="GO" id="GO:0016020">
    <property type="term" value="C:membrane"/>
    <property type="evidence" value="ECO:0007669"/>
    <property type="project" value="UniProtKB-SubCell"/>
</dbReference>
<dbReference type="PANTHER" id="PTHR13531:SF0">
    <property type="entry name" value="GEO07735P1-RELATED"/>
    <property type="match status" value="1"/>
</dbReference>
<dbReference type="AlphaFoldDB" id="V3Z4X5"/>
<proteinExistence type="predicted"/>
<dbReference type="GO" id="GO:0035869">
    <property type="term" value="C:ciliary transition zone"/>
    <property type="evidence" value="ECO:0007669"/>
    <property type="project" value="TreeGrafter"/>
</dbReference>
<protein>
    <recommendedName>
        <fullName evidence="8">Transmembrane protein 216</fullName>
    </recommendedName>
</protein>
<organism evidence="6 7">
    <name type="scientific">Lottia gigantea</name>
    <name type="common">Giant owl limpet</name>
    <dbReference type="NCBI Taxonomy" id="225164"/>
    <lineage>
        <taxon>Eukaryota</taxon>
        <taxon>Metazoa</taxon>
        <taxon>Spiralia</taxon>
        <taxon>Lophotrochozoa</taxon>
        <taxon>Mollusca</taxon>
        <taxon>Gastropoda</taxon>
        <taxon>Patellogastropoda</taxon>
        <taxon>Lottioidea</taxon>
        <taxon>Lottiidae</taxon>
        <taxon>Lottia</taxon>
    </lineage>
</organism>
<dbReference type="OMA" id="AEILMFV"/>
<feature type="transmembrane region" description="Helical" evidence="5">
    <location>
        <begin position="20"/>
        <end position="42"/>
    </location>
</feature>
<evidence type="ECO:0000256" key="2">
    <source>
        <dbReference type="ARBA" id="ARBA00022692"/>
    </source>
</evidence>
<keyword evidence="2 5" id="KW-0812">Transmembrane</keyword>
<comment type="subcellular location">
    <subcellularLocation>
        <location evidence="1">Membrane</location>
        <topology evidence="1">Multi-pass membrane protein</topology>
    </subcellularLocation>
</comment>
<dbReference type="HOGENOM" id="CLU_135948_0_0_1"/>
<dbReference type="CTD" id="20245731"/>
<keyword evidence="4 5" id="KW-0472">Membrane</keyword>
<reference evidence="6 7" key="1">
    <citation type="journal article" date="2013" name="Nature">
        <title>Insights into bilaterian evolution from three spiralian genomes.</title>
        <authorList>
            <person name="Simakov O."/>
            <person name="Marletaz F."/>
            <person name="Cho S.J."/>
            <person name="Edsinger-Gonzales E."/>
            <person name="Havlak P."/>
            <person name="Hellsten U."/>
            <person name="Kuo D.H."/>
            <person name="Larsson T."/>
            <person name="Lv J."/>
            <person name="Arendt D."/>
            <person name="Savage R."/>
            <person name="Osoegawa K."/>
            <person name="de Jong P."/>
            <person name="Grimwood J."/>
            <person name="Chapman J.A."/>
            <person name="Shapiro H."/>
            <person name="Aerts A."/>
            <person name="Otillar R.P."/>
            <person name="Terry A.Y."/>
            <person name="Boore J.L."/>
            <person name="Grigoriev I.V."/>
            <person name="Lindberg D.R."/>
            <person name="Seaver E.C."/>
            <person name="Weisblat D.A."/>
            <person name="Putnam N.H."/>
            <person name="Rokhsar D.S."/>
        </authorList>
    </citation>
    <scope>NUCLEOTIDE SEQUENCE [LARGE SCALE GENOMIC DNA]</scope>
</reference>
<dbReference type="Pfam" id="PF09799">
    <property type="entry name" value="Transmemb_17"/>
    <property type="match status" value="1"/>
</dbReference>
<dbReference type="RefSeq" id="XP_009063487.1">
    <property type="nucleotide sequence ID" value="XM_009065239.1"/>
</dbReference>
<evidence type="ECO:0000313" key="6">
    <source>
        <dbReference type="EMBL" id="ESO85753.1"/>
    </source>
</evidence>
<evidence type="ECO:0000256" key="3">
    <source>
        <dbReference type="ARBA" id="ARBA00022989"/>
    </source>
</evidence>
<feature type="transmembrane region" description="Helical" evidence="5">
    <location>
        <begin position="116"/>
        <end position="141"/>
    </location>
</feature>